<evidence type="ECO:0008006" key="3">
    <source>
        <dbReference type="Google" id="ProtNLM"/>
    </source>
</evidence>
<reference evidence="2" key="1">
    <citation type="journal article" date="2019" name="Microbiology">
        <title>Complete Genome Sequence of an Uncultured Bacterium of the Candidate Phylum Bipolaricaulota.</title>
        <authorList>
            <person name="Kadnikov V.V."/>
            <person name="Mardanov A.V."/>
            <person name="Beletsky A.V."/>
            <person name="Frank Y.A."/>
            <person name="Karnachuk O.V."/>
            <person name="Ravin N.V."/>
        </authorList>
    </citation>
    <scope>NUCLEOTIDE SEQUENCE [LARGE SCALE GENOMIC DNA]</scope>
</reference>
<evidence type="ECO:0000313" key="2">
    <source>
        <dbReference type="Proteomes" id="UP000426444"/>
    </source>
</evidence>
<organism evidence="1 2">
    <name type="scientific">Candidatus Syntrophocurvum alkaliphilum</name>
    <dbReference type="NCBI Taxonomy" id="2293317"/>
    <lineage>
        <taxon>Bacteria</taxon>
        <taxon>Bacillati</taxon>
        <taxon>Bacillota</taxon>
        <taxon>Clostridia</taxon>
        <taxon>Eubacteriales</taxon>
        <taxon>Syntrophomonadaceae</taxon>
        <taxon>Candidatus Syntrophocurvum</taxon>
    </lineage>
</organism>
<proteinExistence type="predicted"/>
<dbReference type="OrthoDB" id="2081260at2"/>
<name>A0A6I6DAX1_9FIRM</name>
<dbReference type="Proteomes" id="UP000426444">
    <property type="component" value="Chromosome"/>
</dbReference>
<keyword evidence="2" id="KW-1185">Reference proteome</keyword>
<dbReference type="EMBL" id="CP046457">
    <property type="protein sequence ID" value="QGT99918.1"/>
    <property type="molecule type" value="Genomic_DNA"/>
</dbReference>
<accession>A0A6I6DAX1</accession>
<dbReference type="RefSeq" id="WP_156203764.1">
    <property type="nucleotide sequence ID" value="NZ_CP046457.1"/>
</dbReference>
<evidence type="ECO:0000313" key="1">
    <source>
        <dbReference type="EMBL" id="QGT99918.1"/>
    </source>
</evidence>
<sequence>MVKSKIVIVLTLFLLTGFGAGVLFANLNNNVENKVADRKPKEPVVQVDDKKAITEETALIHEQKFLRCGHTIISEFKDHQKIIGLNIDEVKQIYTEEQGFDIYVKNDDVIIQQKIDDWCAKDKEKYRLKEYNGRVTVFKGPDKDHDSLYFSTGISFETLPDYIKKDILENKYEFSDKQTLHDALQNLDEYL</sequence>
<dbReference type="AlphaFoldDB" id="A0A6I6DAX1"/>
<dbReference type="KEGG" id="salq:SYNTR_1325"/>
<protein>
    <recommendedName>
        <fullName evidence="3">Bypass of forespore C C-terminal domain-containing protein</fullName>
    </recommendedName>
</protein>
<gene>
    <name evidence="1" type="ORF">SYNTR_1325</name>
</gene>